<dbReference type="RefSeq" id="WP_184668191.1">
    <property type="nucleotide sequence ID" value="NZ_BAABAI010000039.1"/>
</dbReference>
<gene>
    <name evidence="2" type="ORF">F4559_002264</name>
</gene>
<evidence type="ECO:0000259" key="1">
    <source>
        <dbReference type="Pfam" id="PF19054"/>
    </source>
</evidence>
<feature type="domain" description="DUF5753" evidence="1">
    <location>
        <begin position="82"/>
        <end position="179"/>
    </location>
</feature>
<accession>A0A7W7T408</accession>
<reference evidence="2 3" key="1">
    <citation type="submission" date="2020-08" db="EMBL/GenBank/DDBJ databases">
        <title>Sequencing the genomes of 1000 actinobacteria strains.</title>
        <authorList>
            <person name="Klenk H.-P."/>
        </authorList>
    </citation>
    <scope>NUCLEOTIDE SEQUENCE [LARGE SCALE GENOMIC DNA]</scope>
    <source>
        <strain evidence="2 3">DSM 45084</strain>
    </source>
</reference>
<dbReference type="Pfam" id="PF19054">
    <property type="entry name" value="DUF5753"/>
    <property type="match status" value="1"/>
</dbReference>
<name>A0A7W7T408_9PSEU</name>
<dbReference type="InterPro" id="IPR043917">
    <property type="entry name" value="DUF5753"/>
</dbReference>
<comment type="caution">
    <text evidence="2">The sequence shown here is derived from an EMBL/GenBank/DDBJ whole genome shotgun (WGS) entry which is preliminary data.</text>
</comment>
<evidence type="ECO:0000313" key="2">
    <source>
        <dbReference type="EMBL" id="MBB4964905.1"/>
    </source>
</evidence>
<keyword evidence="3" id="KW-1185">Reference proteome</keyword>
<evidence type="ECO:0000313" key="3">
    <source>
        <dbReference type="Proteomes" id="UP000542674"/>
    </source>
</evidence>
<proteinExistence type="predicted"/>
<protein>
    <recommendedName>
        <fullName evidence="1">DUF5753 domain-containing protein</fullName>
    </recommendedName>
</protein>
<organism evidence="2 3">
    <name type="scientific">Saccharothrix violaceirubra</name>
    <dbReference type="NCBI Taxonomy" id="413306"/>
    <lineage>
        <taxon>Bacteria</taxon>
        <taxon>Bacillati</taxon>
        <taxon>Actinomycetota</taxon>
        <taxon>Actinomycetes</taxon>
        <taxon>Pseudonocardiales</taxon>
        <taxon>Pseudonocardiaceae</taxon>
        <taxon>Saccharothrix</taxon>
    </lineage>
</organism>
<dbReference type="AlphaFoldDB" id="A0A7W7T408"/>
<dbReference type="EMBL" id="JACHJS010000001">
    <property type="protein sequence ID" value="MBB4964905.1"/>
    <property type="molecule type" value="Genomic_DNA"/>
</dbReference>
<dbReference type="Proteomes" id="UP000542674">
    <property type="component" value="Unassembled WGS sequence"/>
</dbReference>
<sequence length="188" mass="20611">MTAGETSIARFVSRLGRSQAKVEVLDLVRLMGQGRQLELDERKATSVAVYEPMSVPPALRTPEYSAALGVEHRDVEVLRDRLCVFYLHEAALHARVGDDEVMAGQLRALVDSPWPVRLVTFAVGGGACLLRPFEYLEFVDEPPVAYVGEHPDVAGGHREALAELDRLALSELASRLFLLERAGVFAAS</sequence>